<evidence type="ECO:0000256" key="17">
    <source>
        <dbReference type="PIRSR" id="PIRSR000169-2"/>
    </source>
</evidence>
<evidence type="ECO:0000256" key="6">
    <source>
        <dbReference type="ARBA" id="ARBA00022475"/>
    </source>
</evidence>
<keyword evidence="6" id="KW-1003">Cell membrane</keyword>
<comment type="subcellular location">
    <subcellularLocation>
        <location evidence="2">Cell inner membrane</location>
        <topology evidence="2">Multi-pass membrane protein</topology>
    </subcellularLocation>
</comment>
<comment type="function">
    <text evidence="1">Membrane-anchoring subunit of succinate dehydrogenase (SDH).</text>
</comment>
<keyword evidence="10 18" id="KW-0812">Transmembrane</keyword>
<evidence type="ECO:0000256" key="16">
    <source>
        <dbReference type="PIRSR" id="PIRSR000169-1"/>
    </source>
</evidence>
<dbReference type="RefSeq" id="WP_031400666.1">
    <property type="nucleotide sequence ID" value="NZ_CABVQD010000001.1"/>
</dbReference>
<dbReference type="UniPathway" id="UPA00223"/>
<comment type="pathway">
    <text evidence="3">Carbohydrate metabolism; tricarboxylic acid cycle.</text>
</comment>
<evidence type="ECO:0000256" key="9">
    <source>
        <dbReference type="ARBA" id="ARBA00022617"/>
    </source>
</evidence>
<keyword evidence="5" id="KW-0813">Transport</keyword>
<protein>
    <recommendedName>
        <fullName evidence="4">Succinate dehydrogenase hydrophobic membrane anchor subunit</fullName>
    </recommendedName>
</protein>
<dbReference type="InterPro" id="IPR000701">
    <property type="entry name" value="SuccDH_FuR_B_TM-su"/>
</dbReference>
<name>A0A6P2GUQ0_9BURK</name>
<keyword evidence="7" id="KW-0997">Cell inner membrane</keyword>
<keyword evidence="8" id="KW-0816">Tricarboxylic acid cycle</keyword>
<evidence type="ECO:0000313" key="19">
    <source>
        <dbReference type="EMBL" id="VWB08306.1"/>
    </source>
</evidence>
<dbReference type="GO" id="GO:0017004">
    <property type="term" value="P:cytochrome complex assembly"/>
    <property type="evidence" value="ECO:0007669"/>
    <property type="project" value="TreeGrafter"/>
</dbReference>
<dbReference type="GO" id="GO:0005886">
    <property type="term" value="C:plasma membrane"/>
    <property type="evidence" value="ECO:0007669"/>
    <property type="project" value="UniProtKB-SubCell"/>
</dbReference>
<feature type="transmembrane region" description="Helical" evidence="18">
    <location>
        <begin position="59"/>
        <end position="80"/>
    </location>
</feature>
<evidence type="ECO:0000256" key="8">
    <source>
        <dbReference type="ARBA" id="ARBA00022532"/>
    </source>
</evidence>
<feature type="binding site" description="axial binding residue" evidence="17">
    <location>
        <position position="78"/>
    </location>
    <ligand>
        <name>heme</name>
        <dbReference type="ChEBI" id="CHEBI:30413"/>
        <note>ligand shared with second transmembrane subunit</note>
    </ligand>
    <ligandPart>
        <name>Fe</name>
        <dbReference type="ChEBI" id="CHEBI:18248"/>
    </ligandPart>
</feature>
<comment type="cofactor">
    <cofactor evidence="17">
        <name>heme</name>
        <dbReference type="ChEBI" id="CHEBI:30413"/>
    </cofactor>
    <text evidence="17">The heme is bound between the two transmembrane subunits.</text>
</comment>
<evidence type="ECO:0000256" key="5">
    <source>
        <dbReference type="ARBA" id="ARBA00022448"/>
    </source>
</evidence>
<dbReference type="GO" id="GO:0020037">
    <property type="term" value="F:heme binding"/>
    <property type="evidence" value="ECO:0007669"/>
    <property type="project" value="InterPro"/>
</dbReference>
<feature type="binding site" evidence="16">
    <location>
        <position position="90"/>
    </location>
    <ligand>
        <name>a ubiquinone</name>
        <dbReference type="ChEBI" id="CHEBI:16389"/>
    </ligand>
</feature>
<dbReference type="InterPro" id="IPR014312">
    <property type="entry name" value="Succ_DH_anchor"/>
</dbReference>
<keyword evidence="9 17" id="KW-0349">Heme</keyword>
<feature type="transmembrane region" description="Helical" evidence="18">
    <location>
        <begin position="28"/>
        <end position="47"/>
    </location>
</feature>
<dbReference type="EMBL" id="CABVQD010000001">
    <property type="protein sequence ID" value="VWB08306.1"/>
    <property type="molecule type" value="Genomic_DNA"/>
</dbReference>
<keyword evidence="11 17" id="KW-0479">Metal-binding</keyword>
<organism evidence="19 20">
    <name type="scientific">Burkholderia paludis</name>
    <dbReference type="NCBI Taxonomy" id="1506587"/>
    <lineage>
        <taxon>Bacteria</taxon>
        <taxon>Pseudomonadati</taxon>
        <taxon>Pseudomonadota</taxon>
        <taxon>Betaproteobacteria</taxon>
        <taxon>Burkholderiales</taxon>
        <taxon>Burkholderiaceae</taxon>
        <taxon>Burkholderia</taxon>
        <taxon>Burkholderia cepacia complex</taxon>
    </lineage>
</organism>
<evidence type="ECO:0000256" key="11">
    <source>
        <dbReference type="ARBA" id="ARBA00022723"/>
    </source>
</evidence>
<evidence type="ECO:0000256" key="15">
    <source>
        <dbReference type="ARBA" id="ARBA00023136"/>
    </source>
</evidence>
<evidence type="ECO:0000256" key="10">
    <source>
        <dbReference type="ARBA" id="ARBA00022692"/>
    </source>
</evidence>
<dbReference type="GO" id="GO:0046872">
    <property type="term" value="F:metal ion binding"/>
    <property type="evidence" value="ECO:0007669"/>
    <property type="project" value="UniProtKB-KW"/>
</dbReference>
<dbReference type="Proteomes" id="UP000494330">
    <property type="component" value="Unassembled WGS sequence"/>
</dbReference>
<dbReference type="CDD" id="cd03494">
    <property type="entry name" value="SQR_TypeC_SdhD"/>
    <property type="match status" value="1"/>
</dbReference>
<keyword evidence="13 18" id="KW-1133">Transmembrane helix</keyword>
<accession>A0A6P2GUQ0</accession>
<keyword evidence="14 17" id="KW-0408">Iron</keyword>
<dbReference type="InterPro" id="IPR034804">
    <property type="entry name" value="SQR/QFR_C/D"/>
</dbReference>
<evidence type="ECO:0000256" key="14">
    <source>
        <dbReference type="ARBA" id="ARBA00023004"/>
    </source>
</evidence>
<evidence type="ECO:0000256" key="18">
    <source>
        <dbReference type="SAM" id="Phobius"/>
    </source>
</evidence>
<reference evidence="19 20" key="1">
    <citation type="submission" date="2019-09" db="EMBL/GenBank/DDBJ databases">
        <authorList>
            <person name="Depoorter E."/>
        </authorList>
    </citation>
    <scope>NUCLEOTIDE SEQUENCE [LARGE SCALE GENOMIC DNA]</scope>
    <source>
        <strain evidence="19">LMG 30113</strain>
    </source>
</reference>
<evidence type="ECO:0000256" key="13">
    <source>
        <dbReference type="ARBA" id="ARBA00022989"/>
    </source>
</evidence>
<keyword evidence="20" id="KW-1185">Reference proteome</keyword>
<sequence length="122" mass="13889">MATNNRIGSKRLVVGAHYGLRDWLAQRVTGTIMAVYTIILLALFFGARDFSYEGWASIFAAQWMKLATFVTLLSLFYHAWVGVRDIWMDYVKPVGVRLLLQSLTIVWLLACAGYAAQILWRV</sequence>
<dbReference type="PANTHER" id="PTHR38689">
    <property type="entry name" value="SUCCINATE DEHYDROGENASE HYDROPHOBIC MEMBRANE ANCHOR SUBUNIT"/>
    <property type="match status" value="1"/>
</dbReference>
<evidence type="ECO:0000256" key="1">
    <source>
        <dbReference type="ARBA" id="ARBA00004050"/>
    </source>
</evidence>
<dbReference type="Gene3D" id="1.20.1300.10">
    <property type="entry name" value="Fumarate reductase/succinate dehydrogenase, transmembrane subunit"/>
    <property type="match status" value="1"/>
</dbReference>
<dbReference type="PANTHER" id="PTHR38689:SF1">
    <property type="entry name" value="SUCCINATE DEHYDROGENASE HYDROPHOBIC MEMBRANE ANCHOR SUBUNIT"/>
    <property type="match status" value="1"/>
</dbReference>
<evidence type="ECO:0000313" key="20">
    <source>
        <dbReference type="Proteomes" id="UP000494330"/>
    </source>
</evidence>
<gene>
    <name evidence="19" type="ORF">BPA30113_00078</name>
</gene>
<keyword evidence="12" id="KW-0249">Electron transport</keyword>
<keyword evidence="15 18" id="KW-0472">Membrane</keyword>
<dbReference type="NCBIfam" id="TIGR02968">
    <property type="entry name" value="succ_dehyd_anc"/>
    <property type="match status" value="1"/>
</dbReference>
<dbReference type="SUPFAM" id="SSF81343">
    <property type="entry name" value="Fumarate reductase respiratory complex transmembrane subunits"/>
    <property type="match status" value="1"/>
</dbReference>
<evidence type="ECO:0000256" key="3">
    <source>
        <dbReference type="ARBA" id="ARBA00005163"/>
    </source>
</evidence>
<dbReference type="GO" id="GO:0009055">
    <property type="term" value="F:electron transfer activity"/>
    <property type="evidence" value="ECO:0007669"/>
    <property type="project" value="TreeGrafter"/>
</dbReference>
<evidence type="ECO:0000256" key="12">
    <source>
        <dbReference type="ARBA" id="ARBA00022982"/>
    </source>
</evidence>
<dbReference type="Pfam" id="PF01127">
    <property type="entry name" value="Sdh_cyt"/>
    <property type="match status" value="1"/>
</dbReference>
<evidence type="ECO:0000256" key="2">
    <source>
        <dbReference type="ARBA" id="ARBA00004429"/>
    </source>
</evidence>
<feature type="transmembrane region" description="Helical" evidence="18">
    <location>
        <begin position="100"/>
        <end position="120"/>
    </location>
</feature>
<dbReference type="PIRSF" id="PIRSF000169">
    <property type="entry name" value="SDH_D"/>
    <property type="match status" value="1"/>
</dbReference>
<dbReference type="AlphaFoldDB" id="A0A6P2GUQ0"/>
<dbReference type="GO" id="GO:0006099">
    <property type="term" value="P:tricarboxylic acid cycle"/>
    <property type="evidence" value="ECO:0007669"/>
    <property type="project" value="UniProtKB-UniPathway"/>
</dbReference>
<proteinExistence type="predicted"/>
<evidence type="ECO:0000256" key="7">
    <source>
        <dbReference type="ARBA" id="ARBA00022519"/>
    </source>
</evidence>
<evidence type="ECO:0000256" key="4">
    <source>
        <dbReference type="ARBA" id="ARBA00019425"/>
    </source>
</evidence>